<dbReference type="CDD" id="cd05400">
    <property type="entry name" value="NT_2-5OAS_ClassI-CCAase"/>
    <property type="match status" value="1"/>
</dbReference>
<dbReference type="Proteomes" id="UP000287330">
    <property type="component" value="Unassembled WGS sequence"/>
</dbReference>
<comment type="caution">
    <text evidence="2">The sequence shown here is derived from an EMBL/GenBank/DDBJ whole genome shotgun (WGS) entry which is preliminary data.</text>
</comment>
<evidence type="ECO:0000313" key="3">
    <source>
        <dbReference type="Proteomes" id="UP000287330"/>
    </source>
</evidence>
<keyword evidence="3" id="KW-1185">Reference proteome</keyword>
<dbReference type="GO" id="GO:0016779">
    <property type="term" value="F:nucleotidyltransferase activity"/>
    <property type="evidence" value="ECO:0007669"/>
    <property type="project" value="InterPro"/>
</dbReference>
<organism evidence="2 3">
    <name type="scientific">Idiomarina fontislapidosi</name>
    <dbReference type="NCBI Taxonomy" id="263723"/>
    <lineage>
        <taxon>Bacteria</taxon>
        <taxon>Pseudomonadati</taxon>
        <taxon>Pseudomonadota</taxon>
        <taxon>Gammaproteobacteria</taxon>
        <taxon>Alteromonadales</taxon>
        <taxon>Idiomarinaceae</taxon>
        <taxon>Idiomarina</taxon>
    </lineage>
</organism>
<dbReference type="InterPro" id="IPR006116">
    <property type="entry name" value="NT_2-5OAS_ClassI-CCAase"/>
</dbReference>
<dbReference type="GO" id="GO:0051607">
    <property type="term" value="P:defense response to virus"/>
    <property type="evidence" value="ECO:0007669"/>
    <property type="project" value="UniProtKB-KW"/>
</dbReference>
<keyword evidence="1" id="KW-0051">Antiviral defense</keyword>
<dbReference type="OrthoDB" id="5569081at2"/>
<name>A0A432Y8S2_9GAMM</name>
<reference evidence="3" key="1">
    <citation type="journal article" date="2018" name="Front. Microbiol.">
        <title>Genome-Based Analysis Reveals the Taxonomy and Diversity of the Family Idiomarinaceae.</title>
        <authorList>
            <person name="Liu Y."/>
            <person name="Lai Q."/>
            <person name="Shao Z."/>
        </authorList>
    </citation>
    <scope>NUCLEOTIDE SEQUENCE [LARGE SCALE GENOMIC DNA]</scope>
    <source>
        <strain evidence="3">F23</strain>
    </source>
</reference>
<dbReference type="Pfam" id="PF18144">
    <property type="entry name" value="SMODS"/>
    <property type="match status" value="1"/>
</dbReference>
<accession>A0A432Y8S2</accession>
<protein>
    <submittedName>
        <fullName evidence="2">Nucleotidyltransferase</fullName>
    </submittedName>
</protein>
<dbReference type="AlphaFoldDB" id="A0A432Y8S2"/>
<evidence type="ECO:0000256" key="1">
    <source>
        <dbReference type="ARBA" id="ARBA00023118"/>
    </source>
</evidence>
<dbReference type="RefSeq" id="WP_110574021.1">
    <property type="nucleotide sequence ID" value="NZ_PIPV01000003.1"/>
</dbReference>
<dbReference type="EMBL" id="PIPV01000003">
    <property type="protein sequence ID" value="RUO57291.1"/>
    <property type="molecule type" value="Genomic_DNA"/>
</dbReference>
<proteinExistence type="predicted"/>
<keyword evidence="2" id="KW-0808">Transferase</keyword>
<sequence length="343" mass="39406">MSLQNRFSKFHDRIKLGREDDAYRDARVKDNSILDELKTEFRLAGYPIVDSFLQGSMKTDTGVKHPIDDFDIDRAVVIDEENAPDDPVVVKKLVLKVLEKRGFKNAKVKKPCVTADYINLNLHIDIVVYRRRGEQYELAVGKLNSNEENRQWSPSDPKRLIEHIKDSSQYVGSADLKLKQFKRLVRYIKRWRDEKFGQYVGKKVFSIGLTLMCKDKFRPSIDDEGKVNDLQALRDTISAILSANYFQYAGDGKYKVNVFLPVEPYRNVFENSSVDTGTQLYNKLRRMLAKLDTVLEEDSLKKQCEVLQELFGDDFEVPETERLNENQKVAFSTAGVVGTSQGA</sequence>
<gene>
    <name evidence="2" type="ORF">CWE25_06390</name>
</gene>
<evidence type="ECO:0000313" key="2">
    <source>
        <dbReference type="EMBL" id="RUO57291.1"/>
    </source>
</evidence>